<gene>
    <name evidence="2" type="ORF">SAMN06296241_2812</name>
</gene>
<dbReference type="Gene3D" id="3.40.220.10">
    <property type="entry name" value="Leucine Aminopeptidase, subunit E, domain 1"/>
    <property type="match status" value="1"/>
</dbReference>
<dbReference type="EMBL" id="OCMF01000004">
    <property type="protein sequence ID" value="SOC81238.1"/>
    <property type="molecule type" value="Genomic_DNA"/>
</dbReference>
<accession>A0A285X7H6</accession>
<dbReference type="PANTHER" id="PTHR11106">
    <property type="entry name" value="GANGLIOSIDE INDUCED DIFFERENTIATION ASSOCIATED PROTEIN 2-RELATED"/>
    <property type="match status" value="1"/>
</dbReference>
<keyword evidence="3" id="KW-1185">Reference proteome</keyword>
<dbReference type="RefSeq" id="WP_097057005.1">
    <property type="nucleotide sequence ID" value="NZ_OCMF01000004.1"/>
</dbReference>
<dbReference type="Pfam" id="PF01661">
    <property type="entry name" value="Macro"/>
    <property type="match status" value="1"/>
</dbReference>
<dbReference type="SMART" id="SM00506">
    <property type="entry name" value="A1pp"/>
    <property type="match status" value="1"/>
</dbReference>
<organism evidence="2 3">
    <name type="scientific">Salinimicrobium sediminis</name>
    <dbReference type="NCBI Taxonomy" id="1343891"/>
    <lineage>
        <taxon>Bacteria</taxon>
        <taxon>Pseudomonadati</taxon>
        <taxon>Bacteroidota</taxon>
        <taxon>Flavobacteriia</taxon>
        <taxon>Flavobacteriales</taxon>
        <taxon>Flavobacteriaceae</taxon>
        <taxon>Salinimicrobium</taxon>
    </lineage>
</organism>
<dbReference type="PANTHER" id="PTHR11106:SF27">
    <property type="entry name" value="MACRO DOMAIN-CONTAINING PROTEIN"/>
    <property type="match status" value="1"/>
</dbReference>
<name>A0A285X7H6_9FLAO</name>
<reference evidence="3" key="1">
    <citation type="submission" date="2017-09" db="EMBL/GenBank/DDBJ databases">
        <authorList>
            <person name="Varghese N."/>
            <person name="Submissions S."/>
        </authorList>
    </citation>
    <scope>NUCLEOTIDE SEQUENCE [LARGE SCALE GENOMIC DNA]</scope>
    <source>
        <strain evidence="3">CGMCC 1.12641</strain>
    </source>
</reference>
<dbReference type="CDD" id="cd02908">
    <property type="entry name" value="Macro_OAADPr_deacetylase"/>
    <property type="match status" value="1"/>
</dbReference>
<evidence type="ECO:0000259" key="1">
    <source>
        <dbReference type="PROSITE" id="PS51154"/>
    </source>
</evidence>
<dbReference type="InterPro" id="IPR002589">
    <property type="entry name" value="Macro_dom"/>
</dbReference>
<dbReference type="AlphaFoldDB" id="A0A285X7H6"/>
<dbReference type="PROSITE" id="PS51154">
    <property type="entry name" value="MACRO"/>
    <property type="match status" value="1"/>
</dbReference>
<dbReference type="InterPro" id="IPR043472">
    <property type="entry name" value="Macro_dom-like"/>
</dbReference>
<dbReference type="Proteomes" id="UP000219193">
    <property type="component" value="Unassembled WGS sequence"/>
</dbReference>
<proteinExistence type="predicted"/>
<evidence type="ECO:0000313" key="3">
    <source>
        <dbReference type="Proteomes" id="UP000219193"/>
    </source>
</evidence>
<feature type="domain" description="Macro" evidence="1">
    <location>
        <begin position="1"/>
        <end position="176"/>
    </location>
</feature>
<protein>
    <submittedName>
        <fullName evidence="2">O-acetyl-ADP-ribose deacetylase (Regulator of RNase III), contains Macro domain</fullName>
    </submittedName>
</protein>
<dbReference type="SUPFAM" id="SSF52949">
    <property type="entry name" value="Macro domain-like"/>
    <property type="match status" value="1"/>
</dbReference>
<evidence type="ECO:0000313" key="2">
    <source>
        <dbReference type="EMBL" id="SOC81238.1"/>
    </source>
</evidence>
<sequence length="183" mass="19808">MKRKISGVTIELRKGDITRQKDCEAVVNAANARLQTGGGVAGAIHKAAGPQLEKEAVPLGPLEPGEAVITGAFELPNRYVIHCLGPVYGKDKPEAELLANCYSNALDLAEEHRLPSIAFPAISTGIFGYPIEEAARVAITTIIGKITEIKHLKNIVFVLYSSKDLEVYEKILEQILQGKEYLG</sequence>
<dbReference type="OrthoDB" id="6194521at2"/>